<proteinExistence type="predicted"/>
<reference evidence="2 3" key="1">
    <citation type="submission" date="2024-04" db="EMBL/GenBank/DDBJ databases">
        <title>Role of Flies in the Dissemination of Carbapenem-Resistant Enterobacteriaceae (CRE): An Epidemiological and Genomic Study in China.</title>
        <authorList>
            <person name="Kaichao C."/>
            <person name="Zhang R."/>
            <person name="Chen S."/>
        </authorList>
    </citation>
    <scope>NUCLEOTIDE SEQUENCE [LARGE SCALE GENOMIC DNA]</scope>
    <source>
        <strain evidence="3">fly-1011</strain>
    </source>
</reference>
<accession>A0ABV1L688</accession>
<evidence type="ECO:0000256" key="1">
    <source>
        <dbReference type="SAM" id="Coils"/>
    </source>
</evidence>
<evidence type="ECO:0000313" key="3">
    <source>
        <dbReference type="Proteomes" id="UP001436462"/>
    </source>
</evidence>
<feature type="coiled-coil region" evidence="1">
    <location>
        <begin position="24"/>
        <end position="51"/>
    </location>
</feature>
<dbReference type="Proteomes" id="UP001436462">
    <property type="component" value="Unassembled WGS sequence"/>
</dbReference>
<comment type="caution">
    <text evidence="2">The sequence shown here is derived from an EMBL/GenBank/DDBJ whole genome shotgun (WGS) entry which is preliminary data.</text>
</comment>
<name>A0ABV1L688_9GAMM</name>
<evidence type="ECO:0000313" key="2">
    <source>
        <dbReference type="EMBL" id="MEQ5347268.1"/>
    </source>
</evidence>
<organism evidence="2 3">
    <name type="scientific">Proteus genomosp. 6</name>
    <dbReference type="NCBI Taxonomy" id="1311820"/>
    <lineage>
        <taxon>Bacteria</taxon>
        <taxon>Pseudomonadati</taxon>
        <taxon>Pseudomonadota</taxon>
        <taxon>Gammaproteobacteria</taxon>
        <taxon>Enterobacterales</taxon>
        <taxon>Morganellaceae</taxon>
        <taxon>Proteus</taxon>
    </lineage>
</organism>
<keyword evidence="3" id="KW-1185">Reference proteome</keyword>
<keyword evidence="1" id="KW-0175">Coiled coil</keyword>
<protein>
    <submittedName>
        <fullName evidence="2">Helix-turn-helix domain-containing protein</fullName>
    </submittedName>
</protein>
<gene>
    <name evidence="2" type="ORF">ABN253_03645</name>
</gene>
<dbReference type="RefSeq" id="WP_109373668.1">
    <property type="nucleotide sequence ID" value="NZ_JBEEWF010000001.1"/>
</dbReference>
<dbReference type="EMBL" id="JBEEWF010000001">
    <property type="protein sequence ID" value="MEQ5347268.1"/>
    <property type="molecule type" value="Genomic_DNA"/>
</dbReference>
<sequence>MNSTMQKRSTQQLSVERAAVLKRMVNLTKELVEALAEKKKLTHALEMTDNELAKLIFETQLERACEISPREQQKIARLNEGAIKFSEQLTALGGTCRTSQAAEILGVKRQTINNRLKTNKLLAVKVGGEYRLPLFQFDGNQLIDGLEEILVLLGDLSSTAKVSFLTNMYFFDDDDKNLNITEILKKYGRMSEQMQEIIHQTKLFGKHTSF</sequence>